<protein>
    <submittedName>
        <fullName evidence="1">Unannotated protein</fullName>
    </submittedName>
</protein>
<gene>
    <name evidence="1" type="ORF">UFOPK2928_00320</name>
</gene>
<dbReference type="AlphaFoldDB" id="A0A6J6VPA9"/>
<reference evidence="1" key="1">
    <citation type="submission" date="2020-05" db="EMBL/GenBank/DDBJ databases">
        <authorList>
            <person name="Chiriac C."/>
            <person name="Salcher M."/>
            <person name="Ghai R."/>
            <person name="Kavagutti S V."/>
        </authorList>
    </citation>
    <scope>NUCLEOTIDE SEQUENCE</scope>
</reference>
<accession>A0A6J6VPA9</accession>
<proteinExistence type="predicted"/>
<sequence>MSILDLGNGPSRPSASGKSKKAILGLGLLVAVLGIGSTLASTISINANQAIEFGQGVQESVYCGGGQKSITVTPISAFSNSETGTFGLSEIQISDIPDDCSDMNFVIKVYDSSSPDPKRLAYSAPNSLGLVNVWWANGCPDDEPSCRLSQSLGLVADGYALTSAMTQDYSPATGLASVAADNSASFTVRFLSGRLPSNDVRKIVIETQEDTFGFEQCVAAGDCTEN</sequence>
<dbReference type="EMBL" id="CAEZZY010000020">
    <property type="protein sequence ID" value="CAB4773890.1"/>
    <property type="molecule type" value="Genomic_DNA"/>
</dbReference>
<name>A0A6J6VPA9_9ZZZZ</name>
<evidence type="ECO:0000313" key="1">
    <source>
        <dbReference type="EMBL" id="CAB4773890.1"/>
    </source>
</evidence>
<organism evidence="1">
    <name type="scientific">freshwater metagenome</name>
    <dbReference type="NCBI Taxonomy" id="449393"/>
    <lineage>
        <taxon>unclassified sequences</taxon>
        <taxon>metagenomes</taxon>
        <taxon>ecological metagenomes</taxon>
    </lineage>
</organism>